<keyword evidence="1" id="KW-0472">Membrane</keyword>
<evidence type="ECO:0000259" key="2">
    <source>
        <dbReference type="Pfam" id="PF04101"/>
    </source>
</evidence>
<dbReference type="SUPFAM" id="SSF53756">
    <property type="entry name" value="UDP-Glycosyltransferase/glycogen phosphorylase"/>
    <property type="match status" value="1"/>
</dbReference>
<reference evidence="3 4" key="1">
    <citation type="submission" date="2017-09" db="EMBL/GenBank/DDBJ databases">
        <title>Large-scale bioinformatics analysis of Bacillus genomes uncovers conserved roles of natural products in bacterial physiology.</title>
        <authorList>
            <consortium name="Agbiome Team Llc"/>
            <person name="Bleich R.M."/>
            <person name="Grubbs K.J."/>
            <person name="Santa Maria K.C."/>
            <person name="Allen S.E."/>
            <person name="Farag S."/>
            <person name="Shank E.A."/>
            <person name="Bowers A."/>
        </authorList>
    </citation>
    <scope>NUCLEOTIDE SEQUENCE [LARGE SCALE GENOMIC DNA]</scope>
    <source>
        <strain evidence="3 4">AFS080080</strain>
    </source>
</reference>
<evidence type="ECO:0000313" key="3">
    <source>
        <dbReference type="EMBL" id="PFZ28035.1"/>
    </source>
</evidence>
<dbReference type="GO" id="GO:0016758">
    <property type="term" value="F:hexosyltransferase activity"/>
    <property type="evidence" value="ECO:0007669"/>
    <property type="project" value="InterPro"/>
</dbReference>
<proteinExistence type="predicted"/>
<comment type="caution">
    <text evidence="3">The sequence shown here is derived from an EMBL/GenBank/DDBJ whole genome shotgun (WGS) entry which is preliminary data.</text>
</comment>
<dbReference type="Proteomes" id="UP000223311">
    <property type="component" value="Unassembled WGS sequence"/>
</dbReference>
<feature type="domain" description="Glycosyl transferase family 28 C-terminal" evidence="2">
    <location>
        <begin position="289"/>
        <end position="382"/>
    </location>
</feature>
<dbReference type="EMBL" id="NVGE01000027">
    <property type="protein sequence ID" value="PFZ28035.1"/>
    <property type="molecule type" value="Genomic_DNA"/>
</dbReference>
<dbReference type="Gene3D" id="3.40.50.2000">
    <property type="entry name" value="Glycogen Phosphorylase B"/>
    <property type="match status" value="2"/>
</dbReference>
<evidence type="ECO:0000313" key="4">
    <source>
        <dbReference type="Proteomes" id="UP000223311"/>
    </source>
</evidence>
<organism evidence="3 4">
    <name type="scientific">Bacillus wiedmannii</name>
    <dbReference type="NCBI Taxonomy" id="1890302"/>
    <lineage>
        <taxon>Bacteria</taxon>
        <taxon>Bacillati</taxon>
        <taxon>Bacillota</taxon>
        <taxon>Bacilli</taxon>
        <taxon>Bacillales</taxon>
        <taxon>Bacillaceae</taxon>
        <taxon>Bacillus</taxon>
        <taxon>Bacillus cereus group</taxon>
    </lineage>
</organism>
<dbReference type="RefSeq" id="WP_098577422.1">
    <property type="nucleotide sequence ID" value="NZ_NVGE01000027.1"/>
</dbReference>
<dbReference type="PANTHER" id="PTHR21015">
    <property type="entry name" value="UDP-N-ACETYLGLUCOSAMINE--N-ACETYLMURAMYL-(PENTAPEPTIDE) PYROPHOSPHORYL-UNDECAPRENOL N-ACETYLGLUCOSAMINE TRANSFERASE 1"/>
    <property type="match status" value="1"/>
</dbReference>
<gene>
    <name evidence="3" type="ORF">COL66_18565</name>
</gene>
<dbReference type="Pfam" id="PF04101">
    <property type="entry name" value="Glyco_tran_28_C"/>
    <property type="match status" value="1"/>
</dbReference>
<sequence>MKIVMVPNPTGTGHSMRMYSIAKELLKEQNVDITVFLGSMQNVFVNLFEEIGVEIVDLNPYQVVNYAKKSHLEEQLNWSTLIESYFSPTFFNGSIILKYIDLLKEYQPDMVVSDYNINATIAAGLMNIKNTFVTERHNFTLVDVSDNILKEGGFEINGTDLKKARSSMNSLFEWIGENTELILTDKPYVEEMDKDSAMERFLNDGKAVFVGPMIRPIDEEKEEYLTEIGVDPDKGPIVVATVSGTTMFSENKDNMINQYIDLYNFIKKDYPDIQFVLLGRDDIQVPEGMISIPYLRNWIPLLKKCDLLLSHPGWITVTEISALHVPTVFCLASFKEYHEAEAYLRLGQLGYYTHYGFDTNSLYDKVSEILITKETLLENYKKIAPDALGASKAARLILDKVNHNEKSYLLTTN</sequence>
<dbReference type="PANTHER" id="PTHR21015:SF22">
    <property type="entry name" value="GLYCOSYLTRANSFERASE"/>
    <property type="match status" value="1"/>
</dbReference>
<accession>A0A2B5ITS3</accession>
<dbReference type="InterPro" id="IPR007235">
    <property type="entry name" value="Glyco_trans_28_C"/>
</dbReference>
<evidence type="ECO:0000256" key="1">
    <source>
        <dbReference type="ARBA" id="ARBA00023136"/>
    </source>
</evidence>
<name>A0A2B5ITS3_9BACI</name>
<protein>
    <recommendedName>
        <fullName evidence="2">Glycosyl transferase family 28 C-terminal domain-containing protein</fullName>
    </recommendedName>
</protein>
<dbReference type="AlphaFoldDB" id="A0A2B5ITS3"/>